<dbReference type="PATRIC" id="fig|380242.3.peg.3942"/>
<evidence type="ECO:0000256" key="1">
    <source>
        <dbReference type="ARBA" id="ARBA00022729"/>
    </source>
</evidence>
<feature type="domain" description="LamG-like jellyroll fold" evidence="3">
    <location>
        <begin position="22"/>
        <end position="155"/>
    </location>
</feature>
<evidence type="ECO:0000259" key="3">
    <source>
        <dbReference type="SMART" id="SM00560"/>
    </source>
</evidence>
<gene>
    <name evidence="4" type="ORF">BROFUL_03197</name>
</gene>
<sequence>TTFYLAMKLIINLINATIYTTRNVAIFSGFRSNSNLQLREGFELRFPAGAPDTLEFVLVTQDRSGNRTTRTTRRNLLTSIGSWYHAVGIYNKTTGQQTLYVNGELVHTQTHPVGNTVVPMIYYPDMRIGHSRVNNGYFNGVIDDVRLYNRPLSDWEIRTLYHAFTGDLQVHYALDEGSGTIAGDSSGNGNHGAINGGAIWTGAPIANGLRFDGVDDHVTVPRINNDEISVTAWCYKNANDTTRNDAIFSGFRNSSNAQLREGFELRFPSGNPNTLQFVVVTQDGSGTRIMQMAQGNLGNSVGSWYHVTGTYNKTTGEQKLYVNGQLVNTQTHPAGNTVVPLTAYTDMRIGHSRVNAGYFNGILDDVRLYRRALSDQEVLDIFNN</sequence>
<protein>
    <recommendedName>
        <fullName evidence="3">LamG-like jellyroll fold domain-containing protein</fullName>
    </recommendedName>
</protein>
<name>A0A0M2UR23_9BACT</name>
<evidence type="ECO:0000313" key="5">
    <source>
        <dbReference type="Proteomes" id="UP000034954"/>
    </source>
</evidence>
<keyword evidence="5" id="KW-1185">Reference proteome</keyword>
<dbReference type="PANTHER" id="PTHR47635:SF2">
    <property type="entry name" value="LAMG-LIKE JELLYROLL FOLD DOMAIN-CONTAINING PROTEIN"/>
    <property type="match status" value="1"/>
</dbReference>
<keyword evidence="1" id="KW-0732">Signal</keyword>
<proteinExistence type="predicted"/>
<dbReference type="Pfam" id="PF13385">
    <property type="entry name" value="Laminin_G_3"/>
    <property type="match status" value="2"/>
</dbReference>
<accession>A0A0M2UR23</accession>
<keyword evidence="2" id="KW-1015">Disulfide bond</keyword>
<comment type="caution">
    <text evidence="4">The sequence shown here is derived from an EMBL/GenBank/DDBJ whole genome shotgun (WGS) entry which is preliminary data.</text>
</comment>
<dbReference type="InterPro" id="IPR006558">
    <property type="entry name" value="LamG-like"/>
</dbReference>
<dbReference type="SMART" id="SM00560">
    <property type="entry name" value="LamGL"/>
    <property type="match status" value="2"/>
</dbReference>
<dbReference type="Gene3D" id="2.60.120.200">
    <property type="match status" value="2"/>
</dbReference>
<dbReference type="PANTHER" id="PTHR47635">
    <property type="entry name" value="CUB DOMAIN-CONTAINING PROTEIN"/>
    <property type="match status" value="1"/>
</dbReference>
<organism evidence="4 5">
    <name type="scientific">Candidatus Brocadia fulgida</name>
    <dbReference type="NCBI Taxonomy" id="380242"/>
    <lineage>
        <taxon>Bacteria</taxon>
        <taxon>Pseudomonadati</taxon>
        <taxon>Planctomycetota</taxon>
        <taxon>Candidatus Brocadiia</taxon>
        <taxon>Candidatus Brocadiales</taxon>
        <taxon>Candidatus Brocadiaceae</taxon>
        <taxon>Candidatus Brocadia</taxon>
    </lineage>
</organism>
<evidence type="ECO:0000256" key="2">
    <source>
        <dbReference type="ARBA" id="ARBA00023157"/>
    </source>
</evidence>
<dbReference type="Proteomes" id="UP000034954">
    <property type="component" value="Unassembled WGS sequence"/>
</dbReference>
<dbReference type="EMBL" id="LAQJ01000293">
    <property type="protein sequence ID" value="KKO18095.1"/>
    <property type="molecule type" value="Genomic_DNA"/>
</dbReference>
<dbReference type="SUPFAM" id="SSF49899">
    <property type="entry name" value="Concanavalin A-like lectins/glucanases"/>
    <property type="match status" value="2"/>
</dbReference>
<dbReference type="AlphaFoldDB" id="A0A0M2UR23"/>
<dbReference type="InterPro" id="IPR013320">
    <property type="entry name" value="ConA-like_dom_sf"/>
</dbReference>
<evidence type="ECO:0000313" key="4">
    <source>
        <dbReference type="EMBL" id="KKO18095.1"/>
    </source>
</evidence>
<feature type="domain" description="LamG-like jellyroll fold" evidence="3">
    <location>
        <begin position="226"/>
        <end position="376"/>
    </location>
</feature>
<reference evidence="4 5" key="1">
    <citation type="journal article" date="2013" name="BMC Microbiol.">
        <title>Identification of the type II cytochrome c maturation pathway in anammox bacteria by comparative genomics.</title>
        <authorList>
            <person name="Ferousi C."/>
            <person name="Speth D.R."/>
            <person name="Reimann J."/>
            <person name="Op den Camp H.J."/>
            <person name="Allen J.W."/>
            <person name="Keltjens J.T."/>
            <person name="Jetten M.S."/>
        </authorList>
    </citation>
    <scope>NUCLEOTIDE SEQUENCE [LARGE SCALE GENOMIC DNA]</scope>
    <source>
        <strain evidence="4">RU1</strain>
    </source>
</reference>
<feature type="non-terminal residue" evidence="4">
    <location>
        <position position="1"/>
    </location>
</feature>